<feature type="region of interest" description="Disordered" evidence="1">
    <location>
        <begin position="1"/>
        <end position="29"/>
    </location>
</feature>
<evidence type="ECO:0000313" key="3">
    <source>
        <dbReference type="Proteomes" id="UP001345219"/>
    </source>
</evidence>
<accession>A0AAN7GZY3</accession>
<proteinExistence type="predicted"/>
<keyword evidence="3" id="KW-1185">Reference proteome</keyword>
<reference evidence="2 3" key="1">
    <citation type="journal article" date="2023" name="Hortic Res">
        <title>Pangenome of water caltrop reveals structural variations and asymmetric subgenome divergence after allopolyploidization.</title>
        <authorList>
            <person name="Zhang X."/>
            <person name="Chen Y."/>
            <person name="Wang L."/>
            <person name="Yuan Y."/>
            <person name="Fang M."/>
            <person name="Shi L."/>
            <person name="Lu R."/>
            <person name="Comes H.P."/>
            <person name="Ma Y."/>
            <person name="Chen Y."/>
            <person name="Huang G."/>
            <person name="Zhou Y."/>
            <person name="Zheng Z."/>
            <person name="Qiu Y."/>
        </authorList>
    </citation>
    <scope>NUCLEOTIDE SEQUENCE [LARGE SCALE GENOMIC DNA]</scope>
    <source>
        <tissue evidence="2">Roots</tissue>
    </source>
</reference>
<organism evidence="2 3">
    <name type="scientific">Trapa incisa</name>
    <dbReference type="NCBI Taxonomy" id="236973"/>
    <lineage>
        <taxon>Eukaryota</taxon>
        <taxon>Viridiplantae</taxon>
        <taxon>Streptophyta</taxon>
        <taxon>Embryophyta</taxon>
        <taxon>Tracheophyta</taxon>
        <taxon>Spermatophyta</taxon>
        <taxon>Magnoliopsida</taxon>
        <taxon>eudicotyledons</taxon>
        <taxon>Gunneridae</taxon>
        <taxon>Pentapetalae</taxon>
        <taxon>rosids</taxon>
        <taxon>malvids</taxon>
        <taxon>Myrtales</taxon>
        <taxon>Lythraceae</taxon>
        <taxon>Trapa</taxon>
    </lineage>
</organism>
<sequence>MTYFQKLDEEQPNRTFCGRTNEGIDRPIDGIARDEGQKTERPSRTAEIGACLLPAGKKRSSISPFYSSRSLAKLMSHGGKSFNHDRAKLSLFRYFSVIRIIQLDLLLQEIN</sequence>
<dbReference type="EMBL" id="JAXIOK010000019">
    <property type="protein sequence ID" value="KAK4747839.1"/>
    <property type="molecule type" value="Genomic_DNA"/>
</dbReference>
<name>A0AAN7GZY3_9MYRT</name>
<protein>
    <submittedName>
        <fullName evidence="2">Uncharacterized protein</fullName>
    </submittedName>
</protein>
<comment type="caution">
    <text evidence="2">The sequence shown here is derived from an EMBL/GenBank/DDBJ whole genome shotgun (WGS) entry which is preliminary data.</text>
</comment>
<dbReference type="AlphaFoldDB" id="A0AAN7GZY3"/>
<dbReference type="Proteomes" id="UP001345219">
    <property type="component" value="Chromosome 12"/>
</dbReference>
<evidence type="ECO:0000256" key="1">
    <source>
        <dbReference type="SAM" id="MobiDB-lite"/>
    </source>
</evidence>
<gene>
    <name evidence="2" type="ORF">SAY87_014425</name>
</gene>
<evidence type="ECO:0000313" key="2">
    <source>
        <dbReference type="EMBL" id="KAK4747839.1"/>
    </source>
</evidence>
<feature type="compositionally biased region" description="Basic and acidic residues" evidence="1">
    <location>
        <begin position="1"/>
        <end position="12"/>
    </location>
</feature>